<evidence type="ECO:0000313" key="2">
    <source>
        <dbReference type="EMBL" id="KAJ7363029.1"/>
    </source>
</evidence>
<feature type="region of interest" description="Disordered" evidence="1">
    <location>
        <begin position="414"/>
        <end position="436"/>
    </location>
</feature>
<dbReference type="EMBL" id="JARIHO010000004">
    <property type="protein sequence ID" value="KAJ7363029.1"/>
    <property type="molecule type" value="Genomic_DNA"/>
</dbReference>
<evidence type="ECO:0000256" key="1">
    <source>
        <dbReference type="SAM" id="MobiDB-lite"/>
    </source>
</evidence>
<protein>
    <submittedName>
        <fullName evidence="2">Uncharacterized protein</fullName>
    </submittedName>
</protein>
<feature type="region of interest" description="Disordered" evidence="1">
    <location>
        <begin position="1"/>
        <end position="65"/>
    </location>
</feature>
<organism evidence="2 3">
    <name type="scientific">Mycena albidolilacea</name>
    <dbReference type="NCBI Taxonomy" id="1033008"/>
    <lineage>
        <taxon>Eukaryota</taxon>
        <taxon>Fungi</taxon>
        <taxon>Dikarya</taxon>
        <taxon>Basidiomycota</taxon>
        <taxon>Agaricomycotina</taxon>
        <taxon>Agaricomycetes</taxon>
        <taxon>Agaricomycetidae</taxon>
        <taxon>Agaricales</taxon>
        <taxon>Marasmiineae</taxon>
        <taxon>Mycenaceae</taxon>
        <taxon>Mycena</taxon>
    </lineage>
</organism>
<evidence type="ECO:0000313" key="3">
    <source>
        <dbReference type="Proteomes" id="UP001218218"/>
    </source>
</evidence>
<feature type="region of interest" description="Disordered" evidence="1">
    <location>
        <begin position="88"/>
        <end position="150"/>
    </location>
</feature>
<feature type="region of interest" description="Disordered" evidence="1">
    <location>
        <begin position="352"/>
        <end position="374"/>
    </location>
</feature>
<accession>A0AAD7F3J9</accession>
<gene>
    <name evidence="2" type="ORF">DFH08DRAFT_931033</name>
</gene>
<proteinExistence type="predicted"/>
<dbReference type="Proteomes" id="UP001218218">
    <property type="component" value="Unassembled WGS sequence"/>
</dbReference>
<feature type="compositionally biased region" description="Basic and acidic residues" evidence="1">
    <location>
        <begin position="426"/>
        <end position="436"/>
    </location>
</feature>
<keyword evidence="3" id="KW-1185">Reference proteome</keyword>
<dbReference type="AlphaFoldDB" id="A0AAD7F3J9"/>
<feature type="compositionally biased region" description="Basic and acidic residues" evidence="1">
    <location>
        <begin position="358"/>
        <end position="374"/>
    </location>
</feature>
<feature type="compositionally biased region" description="Basic and acidic residues" evidence="1">
    <location>
        <begin position="22"/>
        <end position="35"/>
    </location>
</feature>
<name>A0AAD7F3J9_9AGAR</name>
<feature type="compositionally biased region" description="Basic and acidic residues" evidence="1">
    <location>
        <begin position="91"/>
        <end position="125"/>
    </location>
</feature>
<comment type="caution">
    <text evidence="2">The sequence shown here is derived from an EMBL/GenBank/DDBJ whole genome shotgun (WGS) entry which is preliminary data.</text>
</comment>
<reference evidence="2" key="1">
    <citation type="submission" date="2023-03" db="EMBL/GenBank/DDBJ databases">
        <title>Massive genome expansion in bonnet fungi (Mycena s.s.) driven by repeated elements and novel gene families across ecological guilds.</title>
        <authorList>
            <consortium name="Lawrence Berkeley National Laboratory"/>
            <person name="Harder C.B."/>
            <person name="Miyauchi S."/>
            <person name="Viragh M."/>
            <person name="Kuo A."/>
            <person name="Thoen E."/>
            <person name="Andreopoulos B."/>
            <person name="Lu D."/>
            <person name="Skrede I."/>
            <person name="Drula E."/>
            <person name="Henrissat B."/>
            <person name="Morin E."/>
            <person name="Kohler A."/>
            <person name="Barry K."/>
            <person name="LaButti K."/>
            <person name="Morin E."/>
            <person name="Salamov A."/>
            <person name="Lipzen A."/>
            <person name="Mereny Z."/>
            <person name="Hegedus B."/>
            <person name="Baldrian P."/>
            <person name="Stursova M."/>
            <person name="Weitz H."/>
            <person name="Taylor A."/>
            <person name="Grigoriev I.V."/>
            <person name="Nagy L.G."/>
            <person name="Martin F."/>
            <person name="Kauserud H."/>
        </authorList>
    </citation>
    <scope>NUCLEOTIDE SEQUENCE</scope>
    <source>
        <strain evidence="2">CBHHK002</strain>
    </source>
</reference>
<sequence length="468" mass="49380">MSESPSAGTRAAEGNKGGRSAGAEESRRQRAEFKKATVCVDACPRKTEWGSTEAPAVGSARAPKEVPSCRLYGAECRMWSDCGIVLGSRARRGDGGRRPPRRPKSDTGRGSGERTKEGRRVDEIRIQTPGNGESDPATQHAGGAGTDRKEDAANLGRKGVAVHEVAALNGIAAHRTRSAGGGGEDIERLLCRRIGREVTMKRKRRWGVEGRQGMESVQVDVEPARYRARIGPGGARSDCQVDKREIGTWAGNKGMDSVGAALLSGMDEGDAYLPRVHLFVTHVKILHSMSTHEIGGQGWVDELRADRSACNPGLKLLAHGISRWRTGVEGDGPALAMMLRIGMPVLNKRSSQAGGCEWGDKGRGGREADPGGGGCDERPLRALHMRMVLGNVVLSCGGCSPGATQRSKAVMAPGRAHGGYTATDGRGARVGEERGGRWRTTATCAGAAGGAARCTKEGDSVVIGRKPP</sequence>